<dbReference type="Proteomes" id="UP001189122">
    <property type="component" value="Unassembled WGS sequence"/>
</dbReference>
<evidence type="ECO:0000313" key="2">
    <source>
        <dbReference type="EMBL" id="CAA2632089.1"/>
    </source>
</evidence>
<accession>A0A7I8JMJ1</accession>
<dbReference type="PANTHER" id="PTHR33130">
    <property type="entry name" value="PUTATIVE (DUF1639)-RELATED"/>
    <property type="match status" value="1"/>
</dbReference>
<sequence>MFFSTEPPRAAEVIAAAAATAASSASPPPPPADRSSMLRGKPRSRLPLPNLKAWANQRLLKCVRLDGAASGGDRVTPASKSSRRRMAGGQDGGFEQIREKLMDHLRQAADRIELPAVALAGERRTEPAAQAEAPIEESSHAASSGAVPPVAASVYAEDLPWNLRTRRSTPASNARSLTQSQATSRLSSGTAERREAALRRRRPRFSLPLTKEEIDEDLYAFTGRLAPRRPKKRSRSVQKQLDVHVVPGLCLSEVTAEMYQVADPPPPPPP</sequence>
<feature type="region of interest" description="Disordered" evidence="1">
    <location>
        <begin position="68"/>
        <end position="94"/>
    </location>
</feature>
<feature type="compositionally biased region" description="Polar residues" evidence="1">
    <location>
        <begin position="168"/>
        <end position="190"/>
    </location>
</feature>
<dbReference type="PANTHER" id="PTHR33130:SF43">
    <property type="entry name" value="OS01G0688600 PROTEIN"/>
    <property type="match status" value="1"/>
</dbReference>
<dbReference type="EMBL" id="CACRZD030000015">
    <property type="protein sequence ID" value="CAA6671320.1"/>
    <property type="molecule type" value="Genomic_DNA"/>
</dbReference>
<evidence type="ECO:0000256" key="1">
    <source>
        <dbReference type="SAM" id="MobiDB-lite"/>
    </source>
</evidence>
<dbReference type="AlphaFoldDB" id="A0A7I8JMJ1"/>
<dbReference type="Pfam" id="PF07797">
    <property type="entry name" value="DUF1639"/>
    <property type="match status" value="1"/>
</dbReference>
<proteinExistence type="predicted"/>
<feature type="compositionally biased region" description="Low complexity" evidence="1">
    <location>
        <begin position="16"/>
        <end position="25"/>
    </location>
</feature>
<dbReference type="InterPro" id="IPR012438">
    <property type="entry name" value="DUF1639"/>
</dbReference>
<gene>
    <name evidence="2" type="ORF">SI7747_15017728</name>
</gene>
<name>A0A7I8JMJ1_SPIIN</name>
<feature type="region of interest" description="Disordered" evidence="1">
    <location>
        <begin position="16"/>
        <end position="50"/>
    </location>
</feature>
<organism evidence="2">
    <name type="scientific">Spirodela intermedia</name>
    <name type="common">Intermediate duckweed</name>
    <dbReference type="NCBI Taxonomy" id="51605"/>
    <lineage>
        <taxon>Eukaryota</taxon>
        <taxon>Viridiplantae</taxon>
        <taxon>Streptophyta</taxon>
        <taxon>Embryophyta</taxon>
        <taxon>Tracheophyta</taxon>
        <taxon>Spermatophyta</taxon>
        <taxon>Magnoliopsida</taxon>
        <taxon>Liliopsida</taxon>
        <taxon>Araceae</taxon>
        <taxon>Lemnoideae</taxon>
        <taxon>Spirodela</taxon>
    </lineage>
</organism>
<protein>
    <submittedName>
        <fullName evidence="2">Uncharacterized protein</fullName>
    </submittedName>
</protein>
<feature type="region of interest" description="Disordered" evidence="1">
    <location>
        <begin position="118"/>
        <end position="147"/>
    </location>
</feature>
<dbReference type="EMBL" id="LR743602">
    <property type="protein sequence ID" value="CAA2632089.1"/>
    <property type="molecule type" value="Genomic_DNA"/>
</dbReference>
<keyword evidence="3" id="KW-1185">Reference proteome</keyword>
<reference evidence="2 3" key="1">
    <citation type="submission" date="2019-12" db="EMBL/GenBank/DDBJ databases">
        <authorList>
            <person name="Scholz U."/>
            <person name="Mascher M."/>
            <person name="Fiebig A."/>
        </authorList>
    </citation>
    <scope>NUCLEOTIDE SEQUENCE</scope>
</reference>
<feature type="region of interest" description="Disordered" evidence="1">
    <location>
        <begin position="165"/>
        <end position="203"/>
    </location>
</feature>
<evidence type="ECO:0000313" key="3">
    <source>
        <dbReference type="Proteomes" id="UP001189122"/>
    </source>
</evidence>